<keyword evidence="4" id="KW-0732">Signal</keyword>
<dbReference type="Proteomes" id="UP000291124">
    <property type="component" value="Chromosome"/>
</dbReference>
<proteinExistence type="predicted"/>
<dbReference type="SUPFAM" id="SSF52058">
    <property type="entry name" value="L domain-like"/>
    <property type="match status" value="1"/>
</dbReference>
<feature type="chain" id="PRO_5021022195" evidence="4">
    <location>
        <begin position="23"/>
        <end position="1013"/>
    </location>
</feature>
<dbReference type="GO" id="GO:0035591">
    <property type="term" value="F:signaling adaptor activity"/>
    <property type="evidence" value="ECO:0007669"/>
    <property type="project" value="TreeGrafter"/>
</dbReference>
<protein>
    <submittedName>
        <fullName evidence="5">T9SS sorting signal type C domain-containing protein</fullName>
    </submittedName>
</protein>
<evidence type="ECO:0000313" key="6">
    <source>
        <dbReference type="Proteomes" id="UP000291124"/>
    </source>
</evidence>
<keyword evidence="3" id="KW-0472">Membrane</keyword>
<evidence type="ECO:0000256" key="2">
    <source>
        <dbReference type="ARBA" id="ARBA00022737"/>
    </source>
</evidence>
<keyword evidence="6" id="KW-1185">Reference proteome</keyword>
<dbReference type="OrthoDB" id="3179827at2"/>
<evidence type="ECO:0000313" key="5">
    <source>
        <dbReference type="EMBL" id="QBN19780.1"/>
    </source>
</evidence>
<feature type="signal peptide" evidence="4">
    <location>
        <begin position="1"/>
        <end position="22"/>
    </location>
</feature>
<evidence type="ECO:0000256" key="1">
    <source>
        <dbReference type="ARBA" id="ARBA00022614"/>
    </source>
</evidence>
<accession>A0A4P6YGS9</accession>
<keyword evidence="3" id="KW-0812">Transmembrane</keyword>
<feature type="transmembrane region" description="Helical" evidence="3">
    <location>
        <begin position="12"/>
        <end position="30"/>
    </location>
</feature>
<dbReference type="KEGG" id="fnk:E1750_13530"/>
<dbReference type="NCBIfam" id="NF033708">
    <property type="entry name" value="T9SS_Cterm_ChiA"/>
    <property type="match status" value="1"/>
</dbReference>
<dbReference type="PANTHER" id="PTHR47566">
    <property type="match status" value="1"/>
</dbReference>
<dbReference type="EMBL" id="CP037933">
    <property type="protein sequence ID" value="QBN19780.1"/>
    <property type="molecule type" value="Genomic_DNA"/>
</dbReference>
<keyword evidence="1" id="KW-0433">Leucine-rich repeat</keyword>
<dbReference type="InterPro" id="IPR052574">
    <property type="entry name" value="CDIRP"/>
</dbReference>
<keyword evidence="2" id="KW-0677">Repeat</keyword>
<dbReference type="AlphaFoldDB" id="A0A4P6YGS9"/>
<keyword evidence="3" id="KW-1133">Transmembrane helix</keyword>
<dbReference type="PANTHER" id="PTHR47566:SF1">
    <property type="entry name" value="PROTEIN NUD1"/>
    <property type="match status" value="1"/>
</dbReference>
<dbReference type="Gene3D" id="3.80.10.10">
    <property type="entry name" value="Ribonuclease Inhibitor"/>
    <property type="match status" value="1"/>
</dbReference>
<name>A0A4P6YGS9_9FLAO</name>
<gene>
    <name evidence="5" type="ORF">E1750_13530</name>
</gene>
<reference evidence="6" key="1">
    <citation type="submission" date="2019-03" db="EMBL/GenBank/DDBJ databases">
        <title>Flavobacterium sp.</title>
        <authorList>
            <person name="Kim H."/>
        </authorList>
    </citation>
    <scope>NUCLEOTIDE SEQUENCE [LARGE SCALE GENOMIC DNA]</scope>
    <source>
        <strain evidence="6">GS13</strain>
    </source>
</reference>
<organism evidence="5 6">
    <name type="scientific">Flavobacterium nackdongense</name>
    <dbReference type="NCBI Taxonomy" id="2547394"/>
    <lineage>
        <taxon>Bacteria</taxon>
        <taxon>Pseudomonadati</taxon>
        <taxon>Bacteroidota</taxon>
        <taxon>Flavobacteriia</taxon>
        <taxon>Flavobacteriales</taxon>
        <taxon>Flavobacteriaceae</taxon>
        <taxon>Flavobacterium</taxon>
    </lineage>
</organism>
<dbReference type="RefSeq" id="WP_133277296.1">
    <property type="nucleotide sequence ID" value="NZ_CP037933.1"/>
</dbReference>
<sequence>MKHCNQILNRNYFLYLFLSVFAATFGQNALVGSDFASGWGGNCPNPSNAGFNYLGLTTGSGASGTYGLTKSVSPGLKYFRFGVEWGGTTSQLTITPGSDVDVIPNATYSLNTACTTNGAMKYNVPNASYNYVFKTLNAGTNPTGTFVFFEVQGAVRSITAVTQSPLASSVTECHSTTITATLDGDLAVGQAVYLRYTTNGYINSTVVKLTGSGTTFTGTIPSFINALGANVSYYLFTAGDSNVATNGTNADLYTINLNNNSGPNYSYTVISGGPTTAIPDLNFEQALIDLNLDCTLDNKVFTGNISSLTSLDISGKNISNLTGIEAFSSLKDLYCSGNLLTGSLNLSVLPNLRYIDLEDNDLTGLNITGLTDLVTLIVWKNNLTSLDLSTNTNMDYLDCDDNAFTSLDVSALTNLNQFYCSGNVLTGLDVRGLTNLVNFECAANSSLSCILVDNVDAATLKASTIDPLQSPSTYWTKDPAATYSYCDCSLITIWNGSSWDNGAPTNGTYAAIISGDYSQPANINACTLAVISGAIVTIPSGYNVTLNAPIIVASGSSFTLSSNANLIQTNKSSINLGNINVNRTSSSLFRLDYTLWSSPVAGTQTLAGFSPLTLSNRFYEYNTTSDVYNSVSNGISFGLAKGYLIRMPNSWVDYVASPPSIPASWTGTFSGTPNNGDITYTMSLAGNKYNAVGNPYPSALIMDNFILGNSSNISGPLYFWRKRNDATNSTSYSTCTTAGCTLNNGHPYANTDFISVGQGFIVKATKATLKFTNAMRIANTTNQFFKTKQIEKNRIWLNLLADTTPINQMLLAYMTGATMEIDPAIDGAYINDSPTALNSLIGNEEFAVQGRSLPFDGTDVVPLGFKTASDGNFTIAIDHVDGLFATAQDIYLFDNKTGIETNLKTSSYAFAATAGVDNTRFTLKYQKTLKVPASTTNNNSVWVYKNKGSLYVNSGAKAIYSIKVYDVQGRLLAEQKEVKSNTAVISNLKASNQVLIVQIRGDDNSEVTKKVAN</sequence>
<dbReference type="InterPro" id="IPR032675">
    <property type="entry name" value="LRR_dom_sf"/>
</dbReference>
<evidence type="ECO:0000256" key="4">
    <source>
        <dbReference type="SAM" id="SignalP"/>
    </source>
</evidence>
<evidence type="ECO:0000256" key="3">
    <source>
        <dbReference type="SAM" id="Phobius"/>
    </source>
</evidence>